<feature type="transmembrane region" description="Helical" evidence="1">
    <location>
        <begin position="77"/>
        <end position="99"/>
    </location>
</feature>
<keyword evidence="1" id="KW-1133">Transmembrane helix</keyword>
<name>A0A4R0YNZ4_9GAMM</name>
<keyword evidence="1" id="KW-0812">Transmembrane</keyword>
<comment type="caution">
    <text evidence="2">The sequence shown here is derived from an EMBL/GenBank/DDBJ whole genome shotgun (WGS) entry which is preliminary data.</text>
</comment>
<gene>
    <name evidence="2" type="ORF">EZM97_32505</name>
</gene>
<protein>
    <submittedName>
        <fullName evidence="2">Uncharacterized protein</fullName>
    </submittedName>
</protein>
<dbReference type="RefSeq" id="WP_131412610.1">
    <property type="nucleotide sequence ID" value="NZ_SJTG01000005.1"/>
</dbReference>
<evidence type="ECO:0000313" key="2">
    <source>
        <dbReference type="EMBL" id="TCI07317.1"/>
    </source>
</evidence>
<keyword evidence="1" id="KW-0472">Membrane</keyword>
<accession>A0A4R0YNZ4</accession>
<dbReference type="Proteomes" id="UP000291822">
    <property type="component" value="Unassembled WGS sequence"/>
</dbReference>
<reference evidence="2 3" key="1">
    <citation type="submission" date="2019-02" db="EMBL/GenBank/DDBJ databases">
        <title>Dyella amyloliquefaciens sp. nov., isolated from forest soil.</title>
        <authorList>
            <person name="Gao Z.-H."/>
            <person name="Qiu L.-H."/>
        </authorList>
    </citation>
    <scope>NUCLEOTIDE SEQUENCE [LARGE SCALE GENOMIC DNA]</scope>
    <source>
        <strain evidence="2 3">KACC 12747</strain>
    </source>
</reference>
<sequence>MESAVLVALWIGGLVSLVGTWVACTVLIVKLREGRPEVYAKVGSPSALSRGAELLWSLKAYEADLGPELRKLRKVSLIFLLSFVAFGLIFVSIIIRSAFTGN</sequence>
<evidence type="ECO:0000256" key="1">
    <source>
        <dbReference type="SAM" id="Phobius"/>
    </source>
</evidence>
<proteinExistence type="predicted"/>
<organism evidence="2 3">
    <name type="scientific">Dyella soli</name>
    <dbReference type="NCBI Taxonomy" id="522319"/>
    <lineage>
        <taxon>Bacteria</taxon>
        <taxon>Pseudomonadati</taxon>
        <taxon>Pseudomonadota</taxon>
        <taxon>Gammaproteobacteria</taxon>
        <taxon>Lysobacterales</taxon>
        <taxon>Rhodanobacteraceae</taxon>
        <taxon>Dyella</taxon>
    </lineage>
</organism>
<evidence type="ECO:0000313" key="3">
    <source>
        <dbReference type="Proteomes" id="UP000291822"/>
    </source>
</evidence>
<keyword evidence="3" id="KW-1185">Reference proteome</keyword>
<dbReference type="EMBL" id="SJTG01000005">
    <property type="protein sequence ID" value="TCI07317.1"/>
    <property type="molecule type" value="Genomic_DNA"/>
</dbReference>
<dbReference type="AlphaFoldDB" id="A0A4R0YNZ4"/>
<feature type="transmembrane region" description="Helical" evidence="1">
    <location>
        <begin position="6"/>
        <end position="29"/>
    </location>
</feature>